<reference evidence="1" key="1">
    <citation type="submission" date="2021-01" db="EMBL/GenBank/DDBJ databases">
        <authorList>
            <consortium name="Genoscope - CEA"/>
            <person name="William W."/>
        </authorList>
    </citation>
    <scope>NUCLEOTIDE SEQUENCE</scope>
</reference>
<proteinExistence type="predicted"/>
<comment type="caution">
    <text evidence="1">The sequence shown here is derived from an EMBL/GenBank/DDBJ whole genome shotgun (WGS) entry which is preliminary data.</text>
</comment>
<gene>
    <name evidence="1" type="ORF">PPENT_87.1.T0660075</name>
</gene>
<keyword evidence="2" id="KW-1185">Reference proteome</keyword>
<evidence type="ECO:0000313" key="2">
    <source>
        <dbReference type="Proteomes" id="UP000689195"/>
    </source>
</evidence>
<accession>A0A8S1VK08</accession>
<sequence length="150" mass="17714">MSYQLKGLNAKRLQQINQSTFKTRKSQDYPCDLSYEYQPRNNSFKHTRAITQHNQRLINEDEISKMVRPQTSEGTRRMRIKEKHTEIGNLNSNLKCDILECENEEDNQEQQLEINYHIICNSSNTTRSLKPKIPFQTTLDQDFISLFAND</sequence>
<evidence type="ECO:0000313" key="1">
    <source>
        <dbReference type="EMBL" id="CAD8176933.1"/>
    </source>
</evidence>
<dbReference type="Proteomes" id="UP000689195">
    <property type="component" value="Unassembled WGS sequence"/>
</dbReference>
<protein>
    <submittedName>
        <fullName evidence="1">Uncharacterized protein</fullName>
    </submittedName>
</protein>
<dbReference type="EMBL" id="CAJJDO010000066">
    <property type="protein sequence ID" value="CAD8176933.1"/>
    <property type="molecule type" value="Genomic_DNA"/>
</dbReference>
<organism evidence="1 2">
    <name type="scientific">Paramecium pentaurelia</name>
    <dbReference type="NCBI Taxonomy" id="43138"/>
    <lineage>
        <taxon>Eukaryota</taxon>
        <taxon>Sar</taxon>
        <taxon>Alveolata</taxon>
        <taxon>Ciliophora</taxon>
        <taxon>Intramacronucleata</taxon>
        <taxon>Oligohymenophorea</taxon>
        <taxon>Peniculida</taxon>
        <taxon>Parameciidae</taxon>
        <taxon>Paramecium</taxon>
    </lineage>
</organism>
<name>A0A8S1VK08_9CILI</name>
<dbReference type="AlphaFoldDB" id="A0A8S1VK08"/>